<dbReference type="OMA" id="IMSCIRV"/>
<dbReference type="AlphaFoldDB" id="A0A8S1NXS7"/>
<organism evidence="1 2">
    <name type="scientific">Paramecium primaurelia</name>
    <dbReference type="NCBI Taxonomy" id="5886"/>
    <lineage>
        <taxon>Eukaryota</taxon>
        <taxon>Sar</taxon>
        <taxon>Alveolata</taxon>
        <taxon>Ciliophora</taxon>
        <taxon>Intramacronucleata</taxon>
        <taxon>Oligohymenophorea</taxon>
        <taxon>Peniculida</taxon>
        <taxon>Parameciidae</taxon>
        <taxon>Paramecium</taxon>
    </lineage>
</organism>
<name>A0A8S1NXS7_PARPR</name>
<reference evidence="1" key="1">
    <citation type="submission" date="2021-01" db="EMBL/GenBank/DDBJ databases">
        <authorList>
            <consortium name="Genoscope - CEA"/>
            <person name="William W."/>
        </authorList>
    </citation>
    <scope>NUCLEOTIDE SEQUENCE</scope>
</reference>
<dbReference type="Proteomes" id="UP000688137">
    <property type="component" value="Unassembled WGS sequence"/>
</dbReference>
<proteinExistence type="predicted"/>
<comment type="caution">
    <text evidence="1">The sequence shown here is derived from an EMBL/GenBank/DDBJ whole genome shotgun (WGS) entry which is preliminary data.</text>
</comment>
<accession>A0A8S1NXS7</accession>
<keyword evidence="2" id="KW-1185">Reference proteome</keyword>
<evidence type="ECO:0000313" key="1">
    <source>
        <dbReference type="EMBL" id="CAD8096119.1"/>
    </source>
</evidence>
<dbReference type="EMBL" id="CAJJDM010000103">
    <property type="protein sequence ID" value="CAD8096119.1"/>
    <property type="molecule type" value="Genomic_DNA"/>
</dbReference>
<sequence>MQNQGTMTDLNEEDIRRLDQHITRNPNIIMSCIRVLKMEELRRTNEDNQRLMNFMRSHLYFKGNSSQDYLWECCQLMKFEQLKKNQIIYLRGRENQDQLIILLTGEMSVQSNEQELLCTKHFGSCLIVFGNDCYADMYSIFRKQAQT</sequence>
<protein>
    <submittedName>
        <fullName evidence="1">Uncharacterized protein</fullName>
    </submittedName>
</protein>
<gene>
    <name evidence="1" type="ORF">PPRIM_AZ9-3.1.T1000105</name>
</gene>
<evidence type="ECO:0000313" key="2">
    <source>
        <dbReference type="Proteomes" id="UP000688137"/>
    </source>
</evidence>